<proteinExistence type="predicted"/>
<name>A0A7J6CID6_9TELE</name>
<keyword evidence="2" id="KW-1185">Reference proteome</keyword>
<sequence length="142" mass="14833">MVIFALRDLKPSPSPSPLTSPTTDQDLSAQQTLLLPIATFSVCSSHGLSDPLPPSGNISKSISKSKFLGVVANAVPLLSLMQGSPDSHGECVSCLGESHAEAVLTETQCSHCENMSLASLCSRIAFFSESDSVPHTVPFSSS</sequence>
<accession>A0A7J6CID6</accession>
<gene>
    <name evidence="1" type="ORF">G5714_013144</name>
</gene>
<protein>
    <submittedName>
        <fullName evidence="1">Uncharacterized protein</fullName>
    </submittedName>
</protein>
<dbReference type="EMBL" id="JAAMOB010000013">
    <property type="protein sequence ID" value="KAF4105482.1"/>
    <property type="molecule type" value="Genomic_DNA"/>
</dbReference>
<organism evidence="1 2">
    <name type="scientific">Onychostoma macrolepis</name>
    <dbReference type="NCBI Taxonomy" id="369639"/>
    <lineage>
        <taxon>Eukaryota</taxon>
        <taxon>Metazoa</taxon>
        <taxon>Chordata</taxon>
        <taxon>Craniata</taxon>
        <taxon>Vertebrata</taxon>
        <taxon>Euteleostomi</taxon>
        <taxon>Actinopterygii</taxon>
        <taxon>Neopterygii</taxon>
        <taxon>Teleostei</taxon>
        <taxon>Ostariophysi</taxon>
        <taxon>Cypriniformes</taxon>
        <taxon>Cyprinidae</taxon>
        <taxon>Acrossocheilinae</taxon>
        <taxon>Onychostoma</taxon>
    </lineage>
</organism>
<dbReference type="Proteomes" id="UP000579812">
    <property type="component" value="Unassembled WGS sequence"/>
</dbReference>
<reference evidence="1 2" key="1">
    <citation type="submission" date="2020-04" db="EMBL/GenBank/DDBJ databases">
        <title>Chromosome-level genome assembly of a cyprinid fish Onychostoma macrolepis by integration of Nanopore Sequencing, Bionano and Hi-C technology.</title>
        <authorList>
            <person name="Wang D."/>
        </authorList>
    </citation>
    <scope>NUCLEOTIDE SEQUENCE [LARGE SCALE GENOMIC DNA]</scope>
    <source>
        <strain evidence="1">SWU-2019</strain>
        <tissue evidence="1">Muscle</tissue>
    </source>
</reference>
<evidence type="ECO:0000313" key="2">
    <source>
        <dbReference type="Proteomes" id="UP000579812"/>
    </source>
</evidence>
<dbReference type="AlphaFoldDB" id="A0A7J6CID6"/>
<evidence type="ECO:0000313" key="1">
    <source>
        <dbReference type="EMBL" id="KAF4105482.1"/>
    </source>
</evidence>
<comment type="caution">
    <text evidence="1">The sequence shown here is derived from an EMBL/GenBank/DDBJ whole genome shotgun (WGS) entry which is preliminary data.</text>
</comment>